<dbReference type="EnsemblPlants" id="AET7Gv20220800.3">
    <property type="protein sequence ID" value="AET7Gv20220800.3"/>
    <property type="gene ID" value="AET7Gv20220800"/>
</dbReference>
<sequence>ERHGQSPENPRRATARRPAPRRLPWPACPAPRRQSCPPACRRQQGEGGGAHRLTVKPQWRICPQATAADAEVVDAGQGRSRGTSRPCSRRRQPQSPTLRGIWTRNDVIYLVI</sequence>
<dbReference type="Gramene" id="AET7Gv20220800.3">
    <property type="protein sequence ID" value="AET7Gv20220800.3"/>
    <property type="gene ID" value="AET7Gv20220800"/>
</dbReference>
<evidence type="ECO:0000256" key="1">
    <source>
        <dbReference type="SAM" id="MobiDB-lite"/>
    </source>
</evidence>
<feature type="region of interest" description="Disordered" evidence="1">
    <location>
        <begin position="69"/>
        <end position="97"/>
    </location>
</feature>
<dbReference type="AlphaFoldDB" id="A0A453QM12"/>
<feature type="region of interest" description="Disordered" evidence="1">
    <location>
        <begin position="1"/>
        <end position="55"/>
    </location>
</feature>
<reference evidence="2" key="4">
    <citation type="submission" date="2019-03" db="UniProtKB">
        <authorList>
            <consortium name="EnsemblPlants"/>
        </authorList>
    </citation>
    <scope>IDENTIFICATION</scope>
</reference>
<evidence type="ECO:0000313" key="2">
    <source>
        <dbReference type="EnsemblPlants" id="AET7Gv20220800.3"/>
    </source>
</evidence>
<proteinExistence type="predicted"/>
<reference evidence="3" key="1">
    <citation type="journal article" date="2014" name="Science">
        <title>Ancient hybridizations among the ancestral genomes of bread wheat.</title>
        <authorList>
            <consortium name="International Wheat Genome Sequencing Consortium,"/>
            <person name="Marcussen T."/>
            <person name="Sandve S.R."/>
            <person name="Heier L."/>
            <person name="Spannagl M."/>
            <person name="Pfeifer M."/>
            <person name="Jakobsen K.S."/>
            <person name="Wulff B.B."/>
            <person name="Steuernagel B."/>
            <person name="Mayer K.F."/>
            <person name="Olsen O.A."/>
        </authorList>
    </citation>
    <scope>NUCLEOTIDE SEQUENCE [LARGE SCALE GENOMIC DNA]</scope>
    <source>
        <strain evidence="3">cv. AL8/78</strain>
    </source>
</reference>
<reference evidence="2" key="3">
    <citation type="journal article" date="2017" name="Nature">
        <title>Genome sequence of the progenitor of the wheat D genome Aegilops tauschii.</title>
        <authorList>
            <person name="Luo M.C."/>
            <person name="Gu Y.Q."/>
            <person name="Puiu D."/>
            <person name="Wang H."/>
            <person name="Twardziok S.O."/>
            <person name="Deal K.R."/>
            <person name="Huo N."/>
            <person name="Zhu T."/>
            <person name="Wang L."/>
            <person name="Wang Y."/>
            <person name="McGuire P.E."/>
            <person name="Liu S."/>
            <person name="Long H."/>
            <person name="Ramasamy R.K."/>
            <person name="Rodriguez J.C."/>
            <person name="Van S.L."/>
            <person name="Yuan L."/>
            <person name="Wang Z."/>
            <person name="Xia Z."/>
            <person name="Xiao L."/>
            <person name="Anderson O.D."/>
            <person name="Ouyang S."/>
            <person name="Liang Y."/>
            <person name="Zimin A.V."/>
            <person name="Pertea G."/>
            <person name="Qi P."/>
            <person name="Bennetzen J.L."/>
            <person name="Dai X."/>
            <person name="Dawson M.W."/>
            <person name="Muller H.G."/>
            <person name="Kugler K."/>
            <person name="Rivarola-Duarte L."/>
            <person name="Spannagl M."/>
            <person name="Mayer K.F.X."/>
            <person name="Lu F.H."/>
            <person name="Bevan M.W."/>
            <person name="Leroy P."/>
            <person name="Li P."/>
            <person name="You F.M."/>
            <person name="Sun Q."/>
            <person name="Liu Z."/>
            <person name="Lyons E."/>
            <person name="Wicker T."/>
            <person name="Salzberg S.L."/>
            <person name="Devos K.M."/>
            <person name="Dvorak J."/>
        </authorList>
    </citation>
    <scope>NUCLEOTIDE SEQUENCE [LARGE SCALE GENOMIC DNA]</scope>
    <source>
        <strain evidence="2">cv. AL8/78</strain>
    </source>
</reference>
<reference evidence="3" key="2">
    <citation type="journal article" date="2017" name="Nat. Plants">
        <title>The Aegilops tauschii genome reveals multiple impacts of transposons.</title>
        <authorList>
            <person name="Zhao G."/>
            <person name="Zou C."/>
            <person name="Li K."/>
            <person name="Wang K."/>
            <person name="Li T."/>
            <person name="Gao L."/>
            <person name="Zhang X."/>
            <person name="Wang H."/>
            <person name="Yang Z."/>
            <person name="Liu X."/>
            <person name="Jiang W."/>
            <person name="Mao L."/>
            <person name="Kong X."/>
            <person name="Jiao Y."/>
            <person name="Jia J."/>
        </authorList>
    </citation>
    <scope>NUCLEOTIDE SEQUENCE [LARGE SCALE GENOMIC DNA]</scope>
    <source>
        <strain evidence="3">cv. AL8/78</strain>
    </source>
</reference>
<evidence type="ECO:0000313" key="3">
    <source>
        <dbReference type="Proteomes" id="UP000015105"/>
    </source>
</evidence>
<protein>
    <submittedName>
        <fullName evidence="2">Uncharacterized protein</fullName>
    </submittedName>
</protein>
<dbReference type="EnsemblPlants" id="AET7Gv20220800.2">
    <property type="protein sequence ID" value="AET7Gv20220800.2"/>
    <property type="gene ID" value="AET7Gv20220800"/>
</dbReference>
<reference evidence="2" key="5">
    <citation type="journal article" date="2021" name="G3 (Bethesda)">
        <title>Aegilops tauschii genome assembly Aet v5.0 features greater sequence contiguity and improved annotation.</title>
        <authorList>
            <person name="Wang L."/>
            <person name="Zhu T."/>
            <person name="Rodriguez J.C."/>
            <person name="Deal K.R."/>
            <person name="Dubcovsky J."/>
            <person name="McGuire P.E."/>
            <person name="Lux T."/>
            <person name="Spannagl M."/>
            <person name="Mayer K.F.X."/>
            <person name="Baldrich P."/>
            <person name="Meyers B.C."/>
            <person name="Huo N."/>
            <person name="Gu Y.Q."/>
            <person name="Zhou H."/>
            <person name="Devos K.M."/>
            <person name="Bennetzen J.L."/>
            <person name="Unver T."/>
            <person name="Budak H."/>
            <person name="Gulick P.J."/>
            <person name="Galiba G."/>
            <person name="Kalapos B."/>
            <person name="Nelson D.R."/>
            <person name="Li P."/>
            <person name="You F.M."/>
            <person name="Luo M.C."/>
            <person name="Dvorak J."/>
        </authorList>
    </citation>
    <scope>NUCLEOTIDE SEQUENCE [LARGE SCALE GENOMIC DNA]</scope>
    <source>
        <strain evidence="2">cv. AL8/78</strain>
    </source>
</reference>
<accession>A0A453QM12</accession>
<organism evidence="2 3">
    <name type="scientific">Aegilops tauschii subsp. strangulata</name>
    <name type="common">Goatgrass</name>
    <dbReference type="NCBI Taxonomy" id="200361"/>
    <lineage>
        <taxon>Eukaryota</taxon>
        <taxon>Viridiplantae</taxon>
        <taxon>Streptophyta</taxon>
        <taxon>Embryophyta</taxon>
        <taxon>Tracheophyta</taxon>
        <taxon>Spermatophyta</taxon>
        <taxon>Magnoliopsida</taxon>
        <taxon>Liliopsida</taxon>
        <taxon>Poales</taxon>
        <taxon>Poaceae</taxon>
        <taxon>BOP clade</taxon>
        <taxon>Pooideae</taxon>
        <taxon>Triticodae</taxon>
        <taxon>Triticeae</taxon>
        <taxon>Triticinae</taxon>
        <taxon>Aegilops</taxon>
    </lineage>
</organism>
<dbReference type="Proteomes" id="UP000015105">
    <property type="component" value="Chromosome 7D"/>
</dbReference>
<name>A0A453QM12_AEGTS</name>
<keyword evidence="3" id="KW-1185">Reference proteome</keyword>
<dbReference type="Gramene" id="AET7Gv20220800.2">
    <property type="protein sequence ID" value="AET7Gv20220800.2"/>
    <property type="gene ID" value="AET7Gv20220800"/>
</dbReference>